<keyword evidence="8" id="KW-0902">Two-component regulatory system</keyword>
<proteinExistence type="predicted"/>
<evidence type="ECO:0000256" key="6">
    <source>
        <dbReference type="ARBA" id="ARBA00022777"/>
    </source>
</evidence>
<dbReference type="EC" id="2.7.13.3" evidence="2"/>
<evidence type="ECO:0000259" key="11">
    <source>
        <dbReference type="SMART" id="SM00387"/>
    </source>
</evidence>
<dbReference type="InterPro" id="IPR050482">
    <property type="entry name" value="Sensor_HK_TwoCompSys"/>
</dbReference>
<feature type="transmembrane region" description="Helical" evidence="10">
    <location>
        <begin position="6"/>
        <end position="25"/>
    </location>
</feature>
<keyword evidence="7" id="KW-0067">ATP-binding</keyword>
<dbReference type="Gene3D" id="1.20.5.1930">
    <property type="match status" value="1"/>
</dbReference>
<dbReference type="CDD" id="cd16917">
    <property type="entry name" value="HATPase_UhpB-NarQ-NarX-like"/>
    <property type="match status" value="1"/>
</dbReference>
<gene>
    <name evidence="12" type="ORF">SAMN05660462_02329</name>
</gene>
<evidence type="ECO:0000256" key="2">
    <source>
        <dbReference type="ARBA" id="ARBA00012438"/>
    </source>
</evidence>
<dbReference type="Pfam" id="PF02518">
    <property type="entry name" value="HATPase_c"/>
    <property type="match status" value="1"/>
</dbReference>
<reference evidence="12 13" key="1">
    <citation type="submission" date="2016-10" db="EMBL/GenBank/DDBJ databases">
        <authorList>
            <person name="de Groot N.N."/>
        </authorList>
    </citation>
    <scope>NUCLEOTIDE SEQUENCE [LARGE SCALE GENOMIC DNA]</scope>
    <source>
        <strain evidence="12 13">DSM 21650</strain>
    </source>
</reference>
<dbReference type="OrthoDB" id="9781904at2"/>
<dbReference type="Gene3D" id="3.30.565.10">
    <property type="entry name" value="Histidine kinase-like ATPase, C-terminal domain"/>
    <property type="match status" value="1"/>
</dbReference>
<feature type="coiled-coil region" evidence="9">
    <location>
        <begin position="165"/>
        <end position="192"/>
    </location>
</feature>
<feature type="transmembrane region" description="Helical" evidence="10">
    <location>
        <begin position="142"/>
        <end position="160"/>
    </location>
</feature>
<keyword evidence="6 12" id="KW-0418">Kinase</keyword>
<feature type="transmembrane region" description="Helical" evidence="10">
    <location>
        <begin position="104"/>
        <end position="122"/>
    </location>
</feature>
<feature type="transmembrane region" description="Helical" evidence="10">
    <location>
        <begin position="69"/>
        <end position="92"/>
    </location>
</feature>
<keyword evidence="4" id="KW-0808">Transferase</keyword>
<dbReference type="STRING" id="415015.SAMN05660462_02329"/>
<evidence type="ECO:0000256" key="5">
    <source>
        <dbReference type="ARBA" id="ARBA00022741"/>
    </source>
</evidence>
<evidence type="ECO:0000256" key="7">
    <source>
        <dbReference type="ARBA" id="ARBA00022840"/>
    </source>
</evidence>
<evidence type="ECO:0000256" key="3">
    <source>
        <dbReference type="ARBA" id="ARBA00022553"/>
    </source>
</evidence>
<keyword evidence="3" id="KW-0597">Phosphoprotein</keyword>
<evidence type="ECO:0000313" key="13">
    <source>
        <dbReference type="Proteomes" id="UP000198625"/>
    </source>
</evidence>
<dbReference type="GO" id="GO:0016020">
    <property type="term" value="C:membrane"/>
    <property type="evidence" value="ECO:0007669"/>
    <property type="project" value="InterPro"/>
</dbReference>
<dbReference type="InterPro" id="IPR011712">
    <property type="entry name" value="Sig_transdc_His_kin_sub3_dim/P"/>
</dbReference>
<dbReference type="AlphaFoldDB" id="A0A1H3RE94"/>
<dbReference type="InterPro" id="IPR003594">
    <property type="entry name" value="HATPase_dom"/>
</dbReference>
<sequence length="399" mass="44999">MLKGKGVIVYTILKIALFAIGYLEYIEYHTANKINMIIIFSSILVINSFFRQFYLYGNDKLYWYSKISIIMEFALGAYIASLQPVFVIILFLTTTIFESVAMHSLIFGGSLSAITLFALLTIDTLNQIRILDYFSFYMSRLVSYGLGFILIFIISYLASLQFRERERIAKVNKELEEAYKQLINTSSHLQELSIEKERNRMAREIHDTLAHTLTAVLVQLEACKKLIGVDSSKAKVEIEKAQESTRDGLIDVKNAIKALRPKILENSSLKGAINKLIQDIEDISNVKVYLHESLLQELELSSAMEVALFRVIQESITNAIRHGAAEEINIFLTISEDILHLDISDNGRGCSHVREGYGLKGIMERVKSLNGTAYFSSTVGKGFRTQIAIPYKGGVSSEN</sequence>
<dbReference type="Proteomes" id="UP000198625">
    <property type="component" value="Unassembled WGS sequence"/>
</dbReference>
<keyword evidence="13" id="KW-1185">Reference proteome</keyword>
<dbReference type="PANTHER" id="PTHR24421">
    <property type="entry name" value="NITRATE/NITRITE SENSOR PROTEIN NARX-RELATED"/>
    <property type="match status" value="1"/>
</dbReference>
<dbReference type="GO" id="GO:0000155">
    <property type="term" value="F:phosphorelay sensor kinase activity"/>
    <property type="evidence" value="ECO:0007669"/>
    <property type="project" value="InterPro"/>
</dbReference>
<organism evidence="12 13">
    <name type="scientific">Proteiniborus ethanoligenes</name>
    <dbReference type="NCBI Taxonomy" id="415015"/>
    <lineage>
        <taxon>Bacteria</taxon>
        <taxon>Bacillati</taxon>
        <taxon>Bacillota</taxon>
        <taxon>Clostridia</taxon>
        <taxon>Eubacteriales</taxon>
        <taxon>Proteiniborus</taxon>
    </lineage>
</organism>
<evidence type="ECO:0000256" key="9">
    <source>
        <dbReference type="SAM" id="Coils"/>
    </source>
</evidence>
<comment type="catalytic activity">
    <reaction evidence="1">
        <text>ATP + protein L-histidine = ADP + protein N-phospho-L-histidine.</text>
        <dbReference type="EC" id="2.7.13.3"/>
    </reaction>
</comment>
<evidence type="ECO:0000256" key="4">
    <source>
        <dbReference type="ARBA" id="ARBA00022679"/>
    </source>
</evidence>
<dbReference type="GO" id="GO:0005524">
    <property type="term" value="F:ATP binding"/>
    <property type="evidence" value="ECO:0007669"/>
    <property type="project" value="UniProtKB-KW"/>
</dbReference>
<keyword evidence="9" id="KW-0175">Coiled coil</keyword>
<keyword evidence="10" id="KW-0472">Membrane</keyword>
<keyword evidence="5" id="KW-0547">Nucleotide-binding</keyword>
<protein>
    <recommendedName>
        <fullName evidence="2">histidine kinase</fullName>
        <ecNumber evidence="2">2.7.13.3</ecNumber>
    </recommendedName>
</protein>
<keyword evidence="10" id="KW-1133">Transmembrane helix</keyword>
<dbReference type="EMBL" id="FNQE01000027">
    <property type="protein sequence ID" value="SDZ23883.1"/>
    <property type="molecule type" value="Genomic_DNA"/>
</dbReference>
<dbReference type="InterPro" id="IPR036890">
    <property type="entry name" value="HATPase_C_sf"/>
</dbReference>
<accession>A0A1H3RE94</accession>
<name>A0A1H3RE94_9FIRM</name>
<dbReference type="GO" id="GO:0046983">
    <property type="term" value="F:protein dimerization activity"/>
    <property type="evidence" value="ECO:0007669"/>
    <property type="project" value="InterPro"/>
</dbReference>
<dbReference type="SMART" id="SM00387">
    <property type="entry name" value="HATPase_c"/>
    <property type="match status" value="1"/>
</dbReference>
<feature type="domain" description="Histidine kinase/HSP90-like ATPase" evidence="11">
    <location>
        <begin position="303"/>
        <end position="393"/>
    </location>
</feature>
<dbReference type="SUPFAM" id="SSF55874">
    <property type="entry name" value="ATPase domain of HSP90 chaperone/DNA topoisomerase II/histidine kinase"/>
    <property type="match status" value="1"/>
</dbReference>
<keyword evidence="10" id="KW-0812">Transmembrane</keyword>
<dbReference type="Pfam" id="PF07730">
    <property type="entry name" value="HisKA_3"/>
    <property type="match status" value="1"/>
</dbReference>
<feature type="transmembrane region" description="Helical" evidence="10">
    <location>
        <begin position="37"/>
        <end position="57"/>
    </location>
</feature>
<dbReference type="PANTHER" id="PTHR24421:SF10">
    <property type="entry name" value="NITRATE_NITRITE SENSOR PROTEIN NARQ"/>
    <property type="match status" value="1"/>
</dbReference>
<dbReference type="RefSeq" id="WP_091731446.1">
    <property type="nucleotide sequence ID" value="NZ_FNQE01000027.1"/>
</dbReference>
<evidence type="ECO:0000256" key="1">
    <source>
        <dbReference type="ARBA" id="ARBA00000085"/>
    </source>
</evidence>
<evidence type="ECO:0000256" key="10">
    <source>
        <dbReference type="SAM" id="Phobius"/>
    </source>
</evidence>
<evidence type="ECO:0000313" key="12">
    <source>
        <dbReference type="EMBL" id="SDZ23883.1"/>
    </source>
</evidence>
<evidence type="ECO:0000256" key="8">
    <source>
        <dbReference type="ARBA" id="ARBA00023012"/>
    </source>
</evidence>